<dbReference type="RefSeq" id="WP_161035473.1">
    <property type="nucleotide sequence ID" value="NZ_WWCL01000002.1"/>
</dbReference>
<proteinExistence type="predicted"/>
<organism evidence="1 2">
    <name type="scientific">Duganella fentianensis</name>
    <dbReference type="NCBI Taxonomy" id="2692177"/>
    <lineage>
        <taxon>Bacteria</taxon>
        <taxon>Pseudomonadati</taxon>
        <taxon>Pseudomonadota</taxon>
        <taxon>Betaproteobacteria</taxon>
        <taxon>Burkholderiales</taxon>
        <taxon>Oxalobacteraceae</taxon>
        <taxon>Telluria group</taxon>
        <taxon>Duganella</taxon>
    </lineage>
</organism>
<sequence>MSVNPAMPMTVVAPIILDAPYGKMHVNRFDDSDHASMRAEQLSELLTLMSENEKQHTMLRLAKQLSDEMLEKAKGALVANTKEVLRAAAMFADEVMAFLLDVTQRELSNMMWLAQQICDELSGTLHNMADGRGDA</sequence>
<reference evidence="1" key="1">
    <citation type="submission" date="2019-12" db="EMBL/GenBank/DDBJ databases">
        <title>Novel species isolated from a subtropical stream in China.</title>
        <authorList>
            <person name="Lu H."/>
        </authorList>
    </citation>
    <scope>NUCLEOTIDE SEQUENCE [LARGE SCALE GENOMIC DNA]</scope>
    <source>
        <strain evidence="1">FT93W</strain>
    </source>
</reference>
<dbReference type="Proteomes" id="UP000444316">
    <property type="component" value="Unassembled WGS sequence"/>
</dbReference>
<dbReference type="AlphaFoldDB" id="A0A845I3S7"/>
<comment type="caution">
    <text evidence="1">The sequence shown here is derived from an EMBL/GenBank/DDBJ whole genome shotgun (WGS) entry which is preliminary data.</text>
</comment>
<evidence type="ECO:0000313" key="2">
    <source>
        <dbReference type="Proteomes" id="UP000444316"/>
    </source>
</evidence>
<name>A0A845I3S7_9BURK</name>
<protein>
    <submittedName>
        <fullName evidence="1">Uncharacterized protein</fullName>
    </submittedName>
</protein>
<accession>A0A845I3S7</accession>
<evidence type="ECO:0000313" key="1">
    <source>
        <dbReference type="EMBL" id="MYN45936.1"/>
    </source>
</evidence>
<keyword evidence="2" id="KW-1185">Reference proteome</keyword>
<dbReference type="EMBL" id="WWCL01000002">
    <property type="protein sequence ID" value="MYN45936.1"/>
    <property type="molecule type" value="Genomic_DNA"/>
</dbReference>
<gene>
    <name evidence="1" type="ORF">GTP23_12845</name>
</gene>